<dbReference type="STRING" id="6832.A0A553NSD5"/>
<comment type="caution">
    <text evidence="5">The sequence shown here is derived from an EMBL/GenBank/DDBJ whole genome shotgun (WGS) entry which is preliminary data.</text>
</comment>
<dbReference type="Pfam" id="PF13621">
    <property type="entry name" value="Cupin_8"/>
    <property type="match status" value="1"/>
</dbReference>
<feature type="domain" description="JmjC" evidence="4">
    <location>
        <begin position="63"/>
        <end position="222"/>
    </location>
</feature>
<dbReference type="InterPro" id="IPR050910">
    <property type="entry name" value="JMJD6_ArgDemeth/LysHydrox"/>
</dbReference>
<dbReference type="OMA" id="TNIVGHK"/>
<evidence type="ECO:0000313" key="5">
    <source>
        <dbReference type="EMBL" id="TRY68342.1"/>
    </source>
</evidence>
<dbReference type="Gene3D" id="2.60.120.650">
    <property type="entry name" value="Cupin"/>
    <property type="match status" value="1"/>
</dbReference>
<dbReference type="EMBL" id="VCGU01000010">
    <property type="protein sequence ID" value="TRY68342.1"/>
    <property type="molecule type" value="Genomic_DNA"/>
</dbReference>
<protein>
    <recommendedName>
        <fullName evidence="3">Jumonji domain-containing protein 4</fullName>
    </recommendedName>
</protein>
<comment type="catalytic activity">
    <reaction evidence="2">
        <text>L-lysyl-[protein] + 2-oxoglutarate + O2 = 4-hydroxy-L-lysyl-[protein] + succinate + CO2</text>
        <dbReference type="Rhea" id="RHEA:57156"/>
        <dbReference type="Rhea" id="RHEA-COMP:9752"/>
        <dbReference type="Rhea" id="RHEA-COMP:15084"/>
        <dbReference type="ChEBI" id="CHEBI:15379"/>
        <dbReference type="ChEBI" id="CHEBI:16526"/>
        <dbReference type="ChEBI" id="CHEBI:16810"/>
        <dbReference type="ChEBI" id="CHEBI:29969"/>
        <dbReference type="ChEBI" id="CHEBI:30031"/>
        <dbReference type="ChEBI" id="CHEBI:141495"/>
    </reaction>
</comment>
<dbReference type="AlphaFoldDB" id="A0A553NSD5"/>
<dbReference type="GO" id="GO:0045905">
    <property type="term" value="P:positive regulation of translational termination"/>
    <property type="evidence" value="ECO:0007669"/>
    <property type="project" value="TreeGrafter"/>
</dbReference>
<comment type="similarity">
    <text evidence="1">Belongs to the JMJD6 family.</text>
</comment>
<dbReference type="GO" id="GO:0043565">
    <property type="term" value="F:sequence-specific DNA binding"/>
    <property type="evidence" value="ECO:0007669"/>
    <property type="project" value="TreeGrafter"/>
</dbReference>
<accession>A0A553NSD5</accession>
<dbReference type="PANTHER" id="PTHR12480">
    <property type="entry name" value="ARGININE DEMETHYLASE AND LYSYL-HYDROXYLASE JMJD"/>
    <property type="match status" value="1"/>
</dbReference>
<dbReference type="InterPro" id="IPR041667">
    <property type="entry name" value="Cupin_8"/>
</dbReference>
<evidence type="ECO:0000313" key="6">
    <source>
        <dbReference type="Proteomes" id="UP000318571"/>
    </source>
</evidence>
<dbReference type="PROSITE" id="PS51184">
    <property type="entry name" value="JMJC"/>
    <property type="match status" value="1"/>
</dbReference>
<dbReference type="PANTHER" id="PTHR12480:SF6">
    <property type="entry name" value="2-OXOGLUTARATE AND IRON-DEPENDENT OXYGENASE JMJD4"/>
    <property type="match status" value="1"/>
</dbReference>
<name>A0A553NSD5_TIGCA</name>
<gene>
    <name evidence="5" type="ORF">TCAL_01405</name>
</gene>
<evidence type="ECO:0000256" key="2">
    <source>
        <dbReference type="ARBA" id="ARBA00047762"/>
    </source>
</evidence>
<sequence length="332" mass="38589">MDFIESLVPKHQMVPVSMCDTQFFNSQKCEEMKMQEYQDYWRKLCSSKSSTVSPKYLKDWHFYRDCPNYKAYETPEYFCSDWLNEFCERDEAPQKDDYRFVYIGPAGSWTPLHFDVFGSFSWSANIVGQKHWILFPPDEKLHLCDPRGQLLYDVEDSTTRGLPQMSQIRRRFDVIQNEGDVIFVPSLWIHQVRNVRPTISINHNWFNGANISVIVEEILAALKDVQAEIQDCRVGSSDQEWDELCEKVLKGNHGMSVGDLICLLEYVGKRRVQCLEGTIQVSFDGRALTQNHCTFDLIAIVKALKHIQTNEISPKIHSSTIAKLLTRFEPKI</sequence>
<dbReference type="GO" id="GO:0005634">
    <property type="term" value="C:nucleus"/>
    <property type="evidence" value="ECO:0007669"/>
    <property type="project" value="TreeGrafter"/>
</dbReference>
<reference evidence="5 6" key="1">
    <citation type="journal article" date="2018" name="Nat. Ecol. Evol.">
        <title>Genomic signatures of mitonuclear coevolution across populations of Tigriopus californicus.</title>
        <authorList>
            <person name="Barreto F.S."/>
            <person name="Watson E.T."/>
            <person name="Lima T.G."/>
            <person name="Willett C.S."/>
            <person name="Edmands S."/>
            <person name="Li W."/>
            <person name="Burton R.S."/>
        </authorList>
    </citation>
    <scope>NUCLEOTIDE SEQUENCE [LARGE SCALE GENOMIC DNA]</scope>
    <source>
        <strain evidence="5 6">San Diego</strain>
    </source>
</reference>
<proteinExistence type="inferred from homology"/>
<dbReference type="GO" id="GO:0005737">
    <property type="term" value="C:cytoplasm"/>
    <property type="evidence" value="ECO:0007669"/>
    <property type="project" value="TreeGrafter"/>
</dbReference>
<dbReference type="InterPro" id="IPR003347">
    <property type="entry name" value="JmjC_dom"/>
</dbReference>
<dbReference type="Proteomes" id="UP000318571">
    <property type="component" value="Chromosome 1"/>
</dbReference>
<keyword evidence="6" id="KW-1185">Reference proteome</keyword>
<dbReference type="SUPFAM" id="SSF51197">
    <property type="entry name" value="Clavaminate synthase-like"/>
    <property type="match status" value="1"/>
</dbReference>
<dbReference type="GO" id="GO:0016706">
    <property type="term" value="F:2-oxoglutarate-dependent dioxygenase activity"/>
    <property type="evidence" value="ECO:0007669"/>
    <property type="project" value="TreeGrafter"/>
</dbReference>
<evidence type="ECO:0000259" key="4">
    <source>
        <dbReference type="PROSITE" id="PS51184"/>
    </source>
</evidence>
<organism evidence="5 6">
    <name type="scientific">Tigriopus californicus</name>
    <name type="common">Marine copepod</name>
    <dbReference type="NCBI Taxonomy" id="6832"/>
    <lineage>
        <taxon>Eukaryota</taxon>
        <taxon>Metazoa</taxon>
        <taxon>Ecdysozoa</taxon>
        <taxon>Arthropoda</taxon>
        <taxon>Crustacea</taxon>
        <taxon>Multicrustacea</taxon>
        <taxon>Hexanauplia</taxon>
        <taxon>Copepoda</taxon>
        <taxon>Harpacticoida</taxon>
        <taxon>Harpacticidae</taxon>
        <taxon>Tigriopus</taxon>
    </lineage>
</organism>
<dbReference type="SMART" id="SM00558">
    <property type="entry name" value="JmjC"/>
    <property type="match status" value="1"/>
</dbReference>
<evidence type="ECO:0000256" key="3">
    <source>
        <dbReference type="ARBA" id="ARBA00082904"/>
    </source>
</evidence>
<evidence type="ECO:0000256" key="1">
    <source>
        <dbReference type="ARBA" id="ARBA00038068"/>
    </source>
</evidence>